<dbReference type="InterPro" id="IPR050900">
    <property type="entry name" value="Transposase_IS3/IS150/IS904"/>
</dbReference>
<proteinExistence type="predicted"/>
<dbReference type="InterPro" id="IPR036397">
    <property type="entry name" value="RNaseH_sf"/>
</dbReference>
<evidence type="ECO:0000313" key="9">
    <source>
        <dbReference type="EMBL" id="AZN64841.1"/>
    </source>
</evidence>
<dbReference type="InterPro" id="IPR009057">
    <property type="entry name" value="Homeodomain-like_sf"/>
</dbReference>
<dbReference type="EMBL" id="CP022298">
    <property type="protein sequence ID" value="AZN63148.1"/>
    <property type="molecule type" value="Genomic_DNA"/>
</dbReference>
<dbReference type="SUPFAM" id="SSF46689">
    <property type="entry name" value="Homeodomain-like"/>
    <property type="match status" value="1"/>
</dbReference>
<dbReference type="EMBL" id="CP022298">
    <property type="protein sequence ID" value="AZN64841.1"/>
    <property type="molecule type" value="Genomic_DNA"/>
</dbReference>
<dbReference type="GO" id="GO:0003676">
    <property type="term" value="F:nucleic acid binding"/>
    <property type="evidence" value="ECO:0007669"/>
    <property type="project" value="InterPro"/>
</dbReference>
<evidence type="ECO:0000313" key="11">
    <source>
        <dbReference type="EMBL" id="AZN65763.1"/>
    </source>
</evidence>
<dbReference type="PROSITE" id="PS50994">
    <property type="entry name" value="INTEGRASE"/>
    <property type="match status" value="1"/>
</dbReference>
<dbReference type="EMBL" id="CP022298">
    <property type="protein sequence ID" value="AZN64518.1"/>
    <property type="molecule type" value="Genomic_DNA"/>
</dbReference>
<dbReference type="EMBL" id="CP022298">
    <property type="protein sequence ID" value="AZN63608.1"/>
    <property type="molecule type" value="Genomic_DNA"/>
</dbReference>
<reference evidence="9 12" key="1">
    <citation type="submission" date="2017-06" db="EMBL/GenBank/DDBJ databases">
        <title>Complete Genome Sequence of the Carbazole-Degrading Bacterium Acinetobacter johnsonii IC001.</title>
        <authorList>
            <person name="Vejarano F."/>
            <person name="Suzuki-Minakuchi C."/>
            <person name="Ohtsubo Y."/>
            <person name="Tsuda M."/>
            <person name="Okada K."/>
            <person name="Nojiri H."/>
        </authorList>
    </citation>
    <scope>NUCLEOTIDE SEQUENCE [LARGE SCALE GENOMIC DNA]</scope>
    <source>
        <strain evidence="9 12">IC001</strain>
        <plasmid evidence="12">pic001a</plasmid>
        <plasmid evidence="11">pIC001A</plasmid>
    </source>
</reference>
<feature type="domain" description="Integrase catalytic" evidence="1">
    <location>
        <begin position="128"/>
        <end position="293"/>
    </location>
</feature>
<geneLocation type="plasmid" evidence="12">
    <name>pic001a</name>
</geneLocation>
<accession>A0A3Q8XEQ6</accession>
<dbReference type="Proteomes" id="UP000276980">
    <property type="component" value="Chromosome"/>
</dbReference>
<dbReference type="PANTHER" id="PTHR46889:SF4">
    <property type="entry name" value="TRANSPOSASE INSO FOR INSERTION SEQUENCE ELEMENT IS911B-RELATED"/>
    <property type="match status" value="1"/>
</dbReference>
<dbReference type="InterPro" id="IPR001584">
    <property type="entry name" value="Integrase_cat-core"/>
</dbReference>
<dbReference type="Pfam" id="PF00665">
    <property type="entry name" value="rve"/>
    <property type="match status" value="1"/>
</dbReference>
<dbReference type="EMBL" id="CP022298">
    <property type="protein sequence ID" value="AZN64452.1"/>
    <property type="molecule type" value="Genomic_DNA"/>
</dbReference>
<evidence type="ECO:0000313" key="8">
    <source>
        <dbReference type="EMBL" id="AZN64518.1"/>
    </source>
</evidence>
<evidence type="ECO:0000313" key="4">
    <source>
        <dbReference type="EMBL" id="AZN63148.1"/>
    </source>
</evidence>
<organism evidence="9 12">
    <name type="scientific">Acinetobacter johnsonii</name>
    <dbReference type="NCBI Taxonomy" id="40214"/>
    <lineage>
        <taxon>Bacteria</taxon>
        <taxon>Pseudomonadati</taxon>
        <taxon>Pseudomonadota</taxon>
        <taxon>Gammaproteobacteria</taxon>
        <taxon>Moraxellales</taxon>
        <taxon>Moraxellaceae</taxon>
        <taxon>Acinetobacter</taxon>
    </lineage>
</organism>
<dbReference type="AlphaFoldDB" id="A0A3Q8XEQ6"/>
<dbReference type="EMBL" id="CP022298">
    <property type="protein sequence ID" value="AZN62764.1"/>
    <property type="molecule type" value="Genomic_DNA"/>
</dbReference>
<keyword evidence="11" id="KW-0614">Plasmid</keyword>
<dbReference type="EMBL" id="CP022298">
    <property type="protein sequence ID" value="AZN64422.1"/>
    <property type="molecule type" value="Genomic_DNA"/>
</dbReference>
<evidence type="ECO:0000259" key="1">
    <source>
        <dbReference type="PROSITE" id="PS50994"/>
    </source>
</evidence>
<dbReference type="Gene3D" id="3.30.420.10">
    <property type="entry name" value="Ribonuclease H-like superfamily/Ribonuclease H"/>
    <property type="match status" value="1"/>
</dbReference>
<evidence type="ECO:0000313" key="6">
    <source>
        <dbReference type="EMBL" id="AZN64422.1"/>
    </source>
</evidence>
<dbReference type="SUPFAM" id="SSF53098">
    <property type="entry name" value="Ribonuclease H-like"/>
    <property type="match status" value="1"/>
</dbReference>
<dbReference type="EMBL" id="CP022298">
    <property type="protein sequence ID" value="AZN62734.1"/>
    <property type="molecule type" value="Genomic_DNA"/>
</dbReference>
<dbReference type="InterPro" id="IPR048020">
    <property type="entry name" value="Transpos_IS3"/>
</dbReference>
<dbReference type="RefSeq" id="WP_126034938.1">
    <property type="nucleotide sequence ID" value="NZ_CP022298.1"/>
</dbReference>
<dbReference type="NCBIfam" id="NF033516">
    <property type="entry name" value="transpos_IS3"/>
    <property type="match status" value="1"/>
</dbReference>
<dbReference type="EMBL" id="CP022298">
    <property type="protein sequence ID" value="AZN65573.1"/>
    <property type="molecule type" value="Genomic_DNA"/>
</dbReference>
<gene>
    <name evidence="2" type="ORF">CFH90_01210</name>
    <name evidence="3" type="ORF">CFH90_01395</name>
    <name evidence="4" type="ORF">CFH90_03520</name>
    <name evidence="5" type="ORF">CFH90_06060</name>
    <name evidence="6" type="ORF">CFH90_10440</name>
    <name evidence="7" type="ORF">CFH90_10595</name>
    <name evidence="8" type="ORF">CFH90_10930</name>
    <name evidence="9" type="ORF">CFH90_12685</name>
    <name evidence="10" type="ORF">CFH90_16685</name>
    <name evidence="11" type="ORF">CFH90_17710</name>
</gene>
<dbReference type="InterPro" id="IPR012337">
    <property type="entry name" value="RNaseH-like_sf"/>
</dbReference>
<dbReference type="GO" id="GO:0015074">
    <property type="term" value="P:DNA integration"/>
    <property type="evidence" value="ECO:0007669"/>
    <property type="project" value="InterPro"/>
</dbReference>
<evidence type="ECO:0000313" key="7">
    <source>
        <dbReference type="EMBL" id="AZN64452.1"/>
    </source>
</evidence>
<dbReference type="EMBL" id="CP022299">
    <property type="protein sequence ID" value="AZN65763.1"/>
    <property type="molecule type" value="Genomic_DNA"/>
</dbReference>
<protein>
    <submittedName>
        <fullName evidence="9">IS3 family transposase</fullName>
    </submittedName>
</protein>
<dbReference type="Proteomes" id="UP000276980">
    <property type="component" value="Plasmid pIC001A"/>
</dbReference>
<evidence type="ECO:0000313" key="12">
    <source>
        <dbReference type="Proteomes" id="UP000276980"/>
    </source>
</evidence>
<sequence>MSLVASESLPINVSERQACDVLNVCRNSMRAARRRYYFCGPPSPYRRKRTKTAQPKALSTQEREHVKELLGSDEYVNQPPVQVYYRLLQQSIYLCSISTMHRILREAEMNGERRQQRPGCAQPVPRLQATGPNQVWSWDIAKLATQKRGEYLSLYVVMDLYSRYIVAWMLSRKENSALSSQLITQAHERYAIEPGALTLHQDRGAPMTAHCYLDLLGELAVTASHSRPRVSNDNAFSEAQFKTMKYQPDYPRRFDSYQHAMLWCEDYVSWYNNDHHHSALGGFTPQQVFTGQHVEIAKVRQATLDEAFAKHPERFSRGRPTVPMPPQEVCINPVPVGADQETIEKGVNFPTLPRAIEKQLNF</sequence>
<evidence type="ECO:0000313" key="10">
    <source>
        <dbReference type="EMBL" id="AZN65573.1"/>
    </source>
</evidence>
<evidence type="ECO:0000313" key="5">
    <source>
        <dbReference type="EMBL" id="AZN63608.1"/>
    </source>
</evidence>
<dbReference type="PANTHER" id="PTHR46889">
    <property type="entry name" value="TRANSPOSASE INSF FOR INSERTION SEQUENCE IS3B-RELATED"/>
    <property type="match status" value="1"/>
</dbReference>
<evidence type="ECO:0000313" key="3">
    <source>
        <dbReference type="EMBL" id="AZN62764.1"/>
    </source>
</evidence>
<name>A0A3Q8XEQ6_ACIJO</name>
<evidence type="ECO:0000313" key="2">
    <source>
        <dbReference type="EMBL" id="AZN62734.1"/>
    </source>
</evidence>
<geneLocation type="plasmid" evidence="11">
    <name>pIC001A</name>
</geneLocation>